<protein>
    <submittedName>
        <fullName evidence="2">Uncharacterized protein</fullName>
    </submittedName>
</protein>
<evidence type="ECO:0000313" key="2">
    <source>
        <dbReference type="EMBL" id="PMB98477.1"/>
    </source>
</evidence>
<comment type="caution">
    <text evidence="2">The sequence shown here is derived from an EMBL/GenBank/DDBJ whole genome shotgun (WGS) entry which is preliminary data.</text>
</comment>
<reference evidence="2 3" key="1">
    <citation type="submission" date="2017-09" db="EMBL/GenBank/DDBJ databases">
        <title>Bacterial strain isolated from the female urinary microbiota.</title>
        <authorList>
            <person name="Thomas-White K."/>
            <person name="Kumar N."/>
            <person name="Forster S."/>
            <person name="Putonti C."/>
            <person name="Lawley T."/>
            <person name="Wolfe A.J."/>
        </authorList>
    </citation>
    <scope>NUCLEOTIDE SEQUENCE [LARGE SCALE GENOMIC DNA]</scope>
    <source>
        <strain evidence="2 3">UMB0680</strain>
    </source>
</reference>
<keyword evidence="3" id="KW-1185">Reference proteome</keyword>
<organism evidence="2 3">
    <name type="scientific">Brevibacterium luteolum</name>
    <dbReference type="NCBI Taxonomy" id="199591"/>
    <lineage>
        <taxon>Bacteria</taxon>
        <taxon>Bacillati</taxon>
        <taxon>Actinomycetota</taxon>
        <taxon>Actinomycetes</taxon>
        <taxon>Micrococcales</taxon>
        <taxon>Brevibacteriaceae</taxon>
        <taxon>Brevibacterium</taxon>
    </lineage>
</organism>
<dbReference type="RefSeq" id="WP_102160994.1">
    <property type="nucleotide sequence ID" value="NZ_PNFZ01000002.1"/>
</dbReference>
<dbReference type="AlphaFoldDB" id="A0A2N6PIJ7"/>
<dbReference type="EMBL" id="PNFZ01000002">
    <property type="protein sequence ID" value="PMB98477.1"/>
    <property type="molecule type" value="Genomic_DNA"/>
</dbReference>
<dbReference type="Proteomes" id="UP000235703">
    <property type="component" value="Unassembled WGS sequence"/>
</dbReference>
<keyword evidence="1" id="KW-1133">Transmembrane helix</keyword>
<sequence length="66" mass="7086">MTPRVVYQRRRAAWLWLPLLAIGGVVNAWSYTLTLTLNGASLAGMALIAAGTLALALDFDRGDGRV</sequence>
<name>A0A2N6PIJ7_9MICO</name>
<evidence type="ECO:0000256" key="1">
    <source>
        <dbReference type="SAM" id="Phobius"/>
    </source>
</evidence>
<keyword evidence="1" id="KW-0472">Membrane</keyword>
<proteinExistence type="predicted"/>
<gene>
    <name evidence="2" type="ORF">CJ198_03815</name>
</gene>
<accession>A0A2N6PIJ7</accession>
<keyword evidence="1" id="KW-0812">Transmembrane</keyword>
<feature type="transmembrane region" description="Helical" evidence="1">
    <location>
        <begin position="38"/>
        <end position="57"/>
    </location>
</feature>
<evidence type="ECO:0000313" key="3">
    <source>
        <dbReference type="Proteomes" id="UP000235703"/>
    </source>
</evidence>